<feature type="domain" description="AMP-binding enzyme C-terminal" evidence="5">
    <location>
        <begin position="453"/>
        <end position="527"/>
    </location>
</feature>
<protein>
    <submittedName>
        <fullName evidence="6">Acyl-CoA synthetase (AMP-forming)/AMP-acid ligase II</fullName>
    </submittedName>
</protein>
<evidence type="ECO:0000259" key="4">
    <source>
        <dbReference type="Pfam" id="PF00501"/>
    </source>
</evidence>
<dbReference type="Gene3D" id="3.30.300.30">
    <property type="match status" value="1"/>
</dbReference>
<reference evidence="6 7" key="1">
    <citation type="journal article" date="2012" name="J. Bacteriol.">
        <title>Complete genome sequences of Desulfosporosinus orientis DSM765T, Desulfosporosinus youngiae DSM17734T, Desulfosporosinus meridiei DSM13257T, and Desulfosporosinus acidiphilus DSM22704T.</title>
        <authorList>
            <person name="Pester M."/>
            <person name="Brambilla E."/>
            <person name="Alazard D."/>
            <person name="Rattei T."/>
            <person name="Weinmaier T."/>
            <person name="Han J."/>
            <person name="Lucas S."/>
            <person name="Lapidus A."/>
            <person name="Cheng J.F."/>
            <person name="Goodwin L."/>
            <person name="Pitluck S."/>
            <person name="Peters L."/>
            <person name="Ovchinnikova G."/>
            <person name="Teshima H."/>
            <person name="Detter J.C."/>
            <person name="Han C.S."/>
            <person name="Tapia R."/>
            <person name="Land M.L."/>
            <person name="Hauser L."/>
            <person name="Kyrpides N.C."/>
            <person name="Ivanova N.N."/>
            <person name="Pagani I."/>
            <person name="Huntmann M."/>
            <person name="Wei C.L."/>
            <person name="Davenport K.W."/>
            <person name="Daligault H."/>
            <person name="Chain P.S."/>
            <person name="Chen A."/>
            <person name="Mavromatis K."/>
            <person name="Markowitz V."/>
            <person name="Szeto E."/>
            <person name="Mikhailova N."/>
            <person name="Pati A."/>
            <person name="Wagner M."/>
            <person name="Woyke T."/>
            <person name="Ollivier B."/>
            <person name="Klenk H.P."/>
            <person name="Spring S."/>
            <person name="Loy A."/>
        </authorList>
    </citation>
    <scope>NUCLEOTIDE SEQUENCE [LARGE SCALE GENOMIC DNA]</scope>
    <source>
        <strain evidence="7">DSM 22704 / JCM 16185 / SJ4</strain>
    </source>
</reference>
<dbReference type="PANTHER" id="PTHR43767">
    <property type="entry name" value="LONG-CHAIN-FATTY-ACID--COA LIGASE"/>
    <property type="match status" value="1"/>
</dbReference>
<dbReference type="InterPro" id="IPR020845">
    <property type="entry name" value="AMP-binding_CS"/>
</dbReference>
<dbReference type="InterPro" id="IPR025110">
    <property type="entry name" value="AMP-bd_C"/>
</dbReference>
<dbReference type="Gene3D" id="3.40.50.12780">
    <property type="entry name" value="N-terminal domain of ligase-like"/>
    <property type="match status" value="1"/>
</dbReference>
<dbReference type="InterPro" id="IPR042099">
    <property type="entry name" value="ANL_N_sf"/>
</dbReference>
<dbReference type="OrthoDB" id="9778383at2"/>
<dbReference type="PROSITE" id="PS00455">
    <property type="entry name" value="AMP_BINDING"/>
    <property type="match status" value="1"/>
</dbReference>
<dbReference type="Pfam" id="PF00501">
    <property type="entry name" value="AMP-binding"/>
    <property type="match status" value="1"/>
</dbReference>
<keyword evidence="7" id="KW-1185">Reference proteome</keyword>
<dbReference type="FunFam" id="3.40.50.12780:FF:000003">
    <property type="entry name" value="Long-chain-fatty-acid--CoA ligase FadD"/>
    <property type="match status" value="1"/>
</dbReference>
<dbReference type="RefSeq" id="WP_014826123.1">
    <property type="nucleotide sequence ID" value="NC_018068.1"/>
</dbReference>
<dbReference type="KEGG" id="dai:Desaci_1076"/>
<dbReference type="AlphaFoldDB" id="I4D2U1"/>
<dbReference type="HOGENOM" id="CLU_000022_59_7_9"/>
<dbReference type="InterPro" id="IPR000873">
    <property type="entry name" value="AMP-dep_synth/lig_dom"/>
</dbReference>
<keyword evidence="2 6" id="KW-0436">Ligase</keyword>
<evidence type="ECO:0000256" key="3">
    <source>
        <dbReference type="SAM" id="MobiDB-lite"/>
    </source>
</evidence>
<dbReference type="FunFam" id="3.30.300.30:FF:000008">
    <property type="entry name" value="2,3-dihydroxybenzoate-AMP ligase"/>
    <property type="match status" value="1"/>
</dbReference>
<feature type="domain" description="AMP-dependent synthetase/ligase" evidence="4">
    <location>
        <begin position="32"/>
        <end position="402"/>
    </location>
</feature>
<dbReference type="EMBL" id="CP003639">
    <property type="protein sequence ID" value="AFM40115.1"/>
    <property type="molecule type" value="Genomic_DNA"/>
</dbReference>
<dbReference type="STRING" id="646529.Desaci_1076"/>
<dbReference type="CDD" id="cd05936">
    <property type="entry name" value="FC-FACS_FadD_like"/>
    <property type="match status" value="1"/>
</dbReference>
<dbReference type="InterPro" id="IPR045851">
    <property type="entry name" value="AMP-bd_C_sf"/>
</dbReference>
<sequence length="549" mass="61128">MPQTEKPWLKSYPSKIKPNLDYPAMTLGQLLDDAVSKRPDTVAMIFEDQKVTYREFGDQVNRFAKGLLDIGVKKGDRVGLMGPNCPQWVVSFYALLKIGAIVVQTNPMYVEREIAHQMNDSGATTIIVLEALYPRVKNVLHETSLQRVIAFSFFAPVEPAKDLYSYDELIKNDSILPPVELNPAADLAVLQYTGGTTGVSKGVMLTHRNLICNALQSITWSLDLNYGEERILTILPVFHVYGMTNCVNYAVASASTQIILPRFEIDKVLAAIKKYRPTLFPGAPTIFMAINNHPRIADYRECLAAIKVCNSGSAPLPLEVAQKFKKVTQGEGNLAEGYGLSEASPVTHSNPLDRPTREGSIGIPFPDTDCVIMDLETGTRPLPAGGIGELCIRGPQVMSGYWNRPEETKATLRDGWLHTGDIAKMDDDGYFYIIDRKKDMIIAGGYNIYPRDIEEVLYEHPKVKEVVVAGVPDQYRGETAKAYIVLHDDIEGTEQEFILFCRSKMAAFKVPRLVEFRKELPRSIVGKVLRRQLVDEEKAKLQAAVASQA</sequence>
<dbReference type="GO" id="GO:0016877">
    <property type="term" value="F:ligase activity, forming carbon-sulfur bonds"/>
    <property type="evidence" value="ECO:0007669"/>
    <property type="project" value="UniProtKB-ARBA"/>
</dbReference>
<proteinExistence type="inferred from homology"/>
<dbReference type="SUPFAM" id="SSF56801">
    <property type="entry name" value="Acetyl-CoA synthetase-like"/>
    <property type="match status" value="1"/>
</dbReference>
<comment type="similarity">
    <text evidence="1">Belongs to the ATP-dependent AMP-binding enzyme family.</text>
</comment>
<dbReference type="PANTHER" id="PTHR43767:SF9">
    <property type="entry name" value="LONG-CHAIN-FATTY-ACID--COA LIGASE"/>
    <property type="match status" value="1"/>
</dbReference>
<dbReference type="Proteomes" id="UP000002892">
    <property type="component" value="Chromosome"/>
</dbReference>
<evidence type="ECO:0000259" key="5">
    <source>
        <dbReference type="Pfam" id="PF13193"/>
    </source>
</evidence>
<evidence type="ECO:0000313" key="6">
    <source>
        <dbReference type="EMBL" id="AFM40115.1"/>
    </source>
</evidence>
<name>I4D2U1_DESAJ</name>
<evidence type="ECO:0000256" key="2">
    <source>
        <dbReference type="ARBA" id="ARBA00022598"/>
    </source>
</evidence>
<dbReference type="Pfam" id="PF13193">
    <property type="entry name" value="AMP-binding_C"/>
    <property type="match status" value="1"/>
</dbReference>
<feature type="region of interest" description="Disordered" evidence="3">
    <location>
        <begin position="338"/>
        <end position="359"/>
    </location>
</feature>
<evidence type="ECO:0000256" key="1">
    <source>
        <dbReference type="ARBA" id="ARBA00006432"/>
    </source>
</evidence>
<gene>
    <name evidence="6" type="ordered locus">Desaci_1076</name>
</gene>
<accession>I4D2U1</accession>
<dbReference type="eggNOG" id="COG0318">
    <property type="taxonomic scope" value="Bacteria"/>
</dbReference>
<evidence type="ECO:0000313" key="7">
    <source>
        <dbReference type="Proteomes" id="UP000002892"/>
    </source>
</evidence>
<organism evidence="6 7">
    <name type="scientific">Desulfosporosinus acidiphilus (strain DSM 22704 / JCM 16185 / SJ4)</name>
    <dbReference type="NCBI Taxonomy" id="646529"/>
    <lineage>
        <taxon>Bacteria</taxon>
        <taxon>Bacillati</taxon>
        <taxon>Bacillota</taxon>
        <taxon>Clostridia</taxon>
        <taxon>Eubacteriales</taxon>
        <taxon>Desulfitobacteriaceae</taxon>
        <taxon>Desulfosporosinus</taxon>
    </lineage>
</organism>
<dbReference type="InterPro" id="IPR050237">
    <property type="entry name" value="ATP-dep_AMP-bd_enzyme"/>
</dbReference>